<reference evidence="3 4" key="1">
    <citation type="journal article" date="2019" name="Nat. Ecol. Evol.">
        <title>Megaphylogeny resolves global patterns of mushroom evolution.</title>
        <authorList>
            <person name="Varga T."/>
            <person name="Krizsan K."/>
            <person name="Foldi C."/>
            <person name="Dima B."/>
            <person name="Sanchez-Garcia M."/>
            <person name="Sanchez-Ramirez S."/>
            <person name="Szollosi G.J."/>
            <person name="Szarkandi J.G."/>
            <person name="Papp V."/>
            <person name="Albert L."/>
            <person name="Andreopoulos W."/>
            <person name="Angelini C."/>
            <person name="Antonin V."/>
            <person name="Barry K.W."/>
            <person name="Bougher N.L."/>
            <person name="Buchanan P."/>
            <person name="Buyck B."/>
            <person name="Bense V."/>
            <person name="Catcheside P."/>
            <person name="Chovatia M."/>
            <person name="Cooper J."/>
            <person name="Damon W."/>
            <person name="Desjardin D."/>
            <person name="Finy P."/>
            <person name="Geml J."/>
            <person name="Haridas S."/>
            <person name="Hughes K."/>
            <person name="Justo A."/>
            <person name="Karasinski D."/>
            <person name="Kautmanova I."/>
            <person name="Kiss B."/>
            <person name="Kocsube S."/>
            <person name="Kotiranta H."/>
            <person name="LaButti K.M."/>
            <person name="Lechner B.E."/>
            <person name="Liimatainen K."/>
            <person name="Lipzen A."/>
            <person name="Lukacs Z."/>
            <person name="Mihaltcheva S."/>
            <person name="Morgado L.N."/>
            <person name="Niskanen T."/>
            <person name="Noordeloos M.E."/>
            <person name="Ohm R.A."/>
            <person name="Ortiz-Santana B."/>
            <person name="Ovrebo C."/>
            <person name="Racz N."/>
            <person name="Riley R."/>
            <person name="Savchenko A."/>
            <person name="Shiryaev A."/>
            <person name="Soop K."/>
            <person name="Spirin V."/>
            <person name="Szebenyi C."/>
            <person name="Tomsovsky M."/>
            <person name="Tulloss R.E."/>
            <person name="Uehling J."/>
            <person name="Grigoriev I.V."/>
            <person name="Vagvolgyi C."/>
            <person name="Papp T."/>
            <person name="Martin F.M."/>
            <person name="Miettinen O."/>
            <person name="Hibbett D.S."/>
            <person name="Nagy L.G."/>
        </authorList>
    </citation>
    <scope>NUCLEOTIDE SEQUENCE [LARGE SCALE GENOMIC DNA]</scope>
    <source>
        <strain evidence="3 4">CBS 309.79</strain>
    </source>
</reference>
<dbReference type="AlphaFoldDB" id="A0A5C3Q9V4"/>
<evidence type="ECO:0000313" key="3">
    <source>
        <dbReference type="EMBL" id="TFK98346.1"/>
    </source>
</evidence>
<protein>
    <recommendedName>
        <fullName evidence="2">PIN domain-containing protein</fullName>
    </recommendedName>
</protein>
<feature type="domain" description="PIN" evidence="2">
    <location>
        <begin position="114"/>
        <end position="187"/>
    </location>
</feature>
<evidence type="ECO:0000313" key="4">
    <source>
        <dbReference type="Proteomes" id="UP000305067"/>
    </source>
</evidence>
<dbReference type="Gene3D" id="3.40.50.1010">
    <property type="entry name" value="5'-nuclease"/>
    <property type="match status" value="1"/>
</dbReference>
<feature type="compositionally biased region" description="Basic and acidic residues" evidence="1">
    <location>
        <begin position="297"/>
        <end position="306"/>
    </location>
</feature>
<gene>
    <name evidence="3" type="ORF">BDV98DRAFT_613812</name>
</gene>
<name>A0A5C3Q9V4_9AGAR</name>
<organism evidence="3 4">
    <name type="scientific">Pterulicium gracile</name>
    <dbReference type="NCBI Taxonomy" id="1884261"/>
    <lineage>
        <taxon>Eukaryota</taxon>
        <taxon>Fungi</taxon>
        <taxon>Dikarya</taxon>
        <taxon>Basidiomycota</taxon>
        <taxon>Agaricomycotina</taxon>
        <taxon>Agaricomycetes</taxon>
        <taxon>Agaricomycetidae</taxon>
        <taxon>Agaricales</taxon>
        <taxon>Pleurotineae</taxon>
        <taxon>Pterulaceae</taxon>
        <taxon>Pterulicium</taxon>
    </lineage>
</organism>
<proteinExistence type="predicted"/>
<dbReference type="OrthoDB" id="69928at2759"/>
<dbReference type="InterPro" id="IPR002716">
    <property type="entry name" value="PIN_dom"/>
</dbReference>
<dbReference type="Proteomes" id="UP000305067">
    <property type="component" value="Unassembled WGS sequence"/>
</dbReference>
<accession>A0A5C3Q9V4</accession>
<feature type="compositionally biased region" description="Basic and acidic residues" evidence="1">
    <location>
        <begin position="97"/>
        <end position="106"/>
    </location>
</feature>
<dbReference type="Pfam" id="PF13638">
    <property type="entry name" value="PIN_4"/>
    <property type="match status" value="1"/>
</dbReference>
<evidence type="ECO:0000259" key="2">
    <source>
        <dbReference type="Pfam" id="PF13638"/>
    </source>
</evidence>
<evidence type="ECO:0000256" key="1">
    <source>
        <dbReference type="SAM" id="MobiDB-lite"/>
    </source>
</evidence>
<feature type="region of interest" description="Disordered" evidence="1">
    <location>
        <begin position="294"/>
        <end position="329"/>
    </location>
</feature>
<feature type="compositionally biased region" description="Low complexity" evidence="1">
    <location>
        <begin position="72"/>
        <end position="86"/>
    </location>
</feature>
<dbReference type="EMBL" id="ML178840">
    <property type="protein sequence ID" value="TFK98346.1"/>
    <property type="molecule type" value="Genomic_DNA"/>
</dbReference>
<feature type="compositionally biased region" description="Basic residues" evidence="1">
    <location>
        <begin position="307"/>
        <end position="317"/>
    </location>
</feature>
<sequence length="361" mass="39542">MTEAKDTAMPANKAALSRALGAAFLSHQVEQLEKSVAQGATSGDWRDRRQKPESSPPRNGQRGIINMNHRLASPQPKPQAKPAGKKQTGELANGNALHDDNRSRRPSDPVIDVVVVDVSVLVHAIHQLKLWCRSDRKEKIIVPLEALNTLDLLKKGTNSLAQRARTASRILEAQVGVNNRIIVQQDDAYVLWGRIPFQEASIPNSSPEWVRRTICCARFEVEKARPGVKVVFAVSSPNSTPNGEKNDEHIALSPVPLPAPHPHMNKHEPRSSGALVAQWAKCAGLEVLDIKPTVSGSHEDEVDRSRRISGRKPHPHQHSTSNGDGGMVKRPPAVLAMMEMVSQPNKAVRVLARGEKLDPDP</sequence>
<keyword evidence="4" id="KW-1185">Reference proteome</keyword>
<feature type="region of interest" description="Disordered" evidence="1">
    <location>
        <begin position="34"/>
        <end position="106"/>
    </location>
</feature>
<dbReference type="STRING" id="1884261.A0A5C3Q9V4"/>